<proteinExistence type="predicted"/>
<evidence type="ECO:0000256" key="1">
    <source>
        <dbReference type="SAM" id="MobiDB-lite"/>
    </source>
</evidence>
<evidence type="ECO:0000313" key="3">
    <source>
        <dbReference type="Proteomes" id="UP000712600"/>
    </source>
</evidence>
<comment type="caution">
    <text evidence="2">The sequence shown here is derived from an EMBL/GenBank/DDBJ whole genome shotgun (WGS) entry which is preliminary data.</text>
</comment>
<accession>A0A8S9NL79</accession>
<gene>
    <name evidence="2" type="ORF">F2Q69_00042919</name>
</gene>
<protein>
    <submittedName>
        <fullName evidence="2">Uncharacterized protein</fullName>
    </submittedName>
</protein>
<evidence type="ECO:0000313" key="2">
    <source>
        <dbReference type="EMBL" id="KAF3504672.1"/>
    </source>
</evidence>
<name>A0A8S9NL79_BRACR</name>
<organism evidence="2 3">
    <name type="scientific">Brassica cretica</name>
    <name type="common">Mustard</name>
    <dbReference type="NCBI Taxonomy" id="69181"/>
    <lineage>
        <taxon>Eukaryota</taxon>
        <taxon>Viridiplantae</taxon>
        <taxon>Streptophyta</taxon>
        <taxon>Embryophyta</taxon>
        <taxon>Tracheophyta</taxon>
        <taxon>Spermatophyta</taxon>
        <taxon>Magnoliopsida</taxon>
        <taxon>eudicotyledons</taxon>
        <taxon>Gunneridae</taxon>
        <taxon>Pentapetalae</taxon>
        <taxon>rosids</taxon>
        <taxon>malvids</taxon>
        <taxon>Brassicales</taxon>
        <taxon>Brassicaceae</taxon>
        <taxon>Brassiceae</taxon>
        <taxon>Brassica</taxon>
    </lineage>
</organism>
<reference evidence="2" key="1">
    <citation type="submission" date="2019-12" db="EMBL/GenBank/DDBJ databases">
        <title>Genome sequencing and annotation of Brassica cretica.</title>
        <authorList>
            <person name="Studholme D.J."/>
            <person name="Sarris P."/>
        </authorList>
    </citation>
    <scope>NUCLEOTIDE SEQUENCE</scope>
    <source>
        <strain evidence="2">PFS-109/04</strain>
        <tissue evidence="2">Leaf</tissue>
    </source>
</reference>
<dbReference type="AlphaFoldDB" id="A0A8S9NL79"/>
<dbReference type="EMBL" id="QGKX02001621">
    <property type="protein sequence ID" value="KAF3504672.1"/>
    <property type="molecule type" value="Genomic_DNA"/>
</dbReference>
<sequence>MEAPVVKREEMESRANFENRGSFLSDREQSDACSLREKPSDWSDWLFCVRYSKMTSFFMELSSLLFYSKHYGPSPSHLELVDEGDDVEEELGVYKKDFEYEENDSESE</sequence>
<feature type="region of interest" description="Disordered" evidence="1">
    <location>
        <begin position="1"/>
        <end position="30"/>
    </location>
</feature>
<feature type="compositionally biased region" description="Basic and acidic residues" evidence="1">
    <location>
        <begin position="1"/>
        <end position="17"/>
    </location>
</feature>
<dbReference type="Proteomes" id="UP000712600">
    <property type="component" value="Unassembled WGS sequence"/>
</dbReference>